<dbReference type="Proteomes" id="UP001216139">
    <property type="component" value="Chromosome"/>
</dbReference>
<proteinExistence type="predicted"/>
<evidence type="ECO:0000313" key="1">
    <source>
        <dbReference type="EMBL" id="WCT12288.1"/>
    </source>
</evidence>
<sequence length="86" mass="9983">MKVIINNINIYHIHDNRYYNNGINSELNVGYGKMEDADLTEDFSQIIVNDDLNNDDSPLIAQLKERILQSEIEVKQLLDQMNSETK</sequence>
<dbReference type="RefSeq" id="WP_273630547.1">
    <property type="nucleotide sequence ID" value="NZ_CP117167.1"/>
</dbReference>
<evidence type="ECO:0000313" key="2">
    <source>
        <dbReference type="Proteomes" id="UP001216139"/>
    </source>
</evidence>
<reference evidence="1 2" key="1">
    <citation type="submission" date="2023-02" db="EMBL/GenBank/DDBJ databases">
        <title>Genome sequence of Mucilaginibacter jinjuensis strain KACC 16571.</title>
        <authorList>
            <person name="Kim S."/>
            <person name="Heo J."/>
            <person name="Kwon S.-W."/>
        </authorList>
    </citation>
    <scope>NUCLEOTIDE SEQUENCE [LARGE SCALE GENOMIC DNA]</scope>
    <source>
        <strain evidence="1 2">KACC 16571</strain>
    </source>
</reference>
<protein>
    <submittedName>
        <fullName evidence="1">Uncharacterized protein</fullName>
    </submittedName>
</protein>
<organism evidence="1 2">
    <name type="scientific">Mucilaginibacter jinjuensis</name>
    <dbReference type="NCBI Taxonomy" id="1176721"/>
    <lineage>
        <taxon>Bacteria</taxon>
        <taxon>Pseudomonadati</taxon>
        <taxon>Bacteroidota</taxon>
        <taxon>Sphingobacteriia</taxon>
        <taxon>Sphingobacteriales</taxon>
        <taxon>Sphingobacteriaceae</taxon>
        <taxon>Mucilaginibacter</taxon>
    </lineage>
</organism>
<accession>A0ABY7T7N3</accession>
<gene>
    <name evidence="1" type="ORF">PQO05_26550</name>
</gene>
<name>A0ABY7T7N3_9SPHI</name>
<keyword evidence="2" id="KW-1185">Reference proteome</keyword>
<dbReference type="EMBL" id="CP117167">
    <property type="protein sequence ID" value="WCT12288.1"/>
    <property type="molecule type" value="Genomic_DNA"/>
</dbReference>